<evidence type="ECO:0000259" key="1">
    <source>
        <dbReference type="Pfam" id="PF05099"/>
    </source>
</evidence>
<dbReference type="AlphaFoldDB" id="A0A545UJQ7"/>
<dbReference type="Proteomes" id="UP000315439">
    <property type="component" value="Unassembled WGS sequence"/>
</dbReference>
<dbReference type="InterPro" id="IPR007791">
    <property type="entry name" value="DjlA_N"/>
</dbReference>
<organism evidence="2 3">
    <name type="scientific">Aliikangiella coralliicola</name>
    <dbReference type="NCBI Taxonomy" id="2592383"/>
    <lineage>
        <taxon>Bacteria</taxon>
        <taxon>Pseudomonadati</taxon>
        <taxon>Pseudomonadota</taxon>
        <taxon>Gammaproteobacteria</taxon>
        <taxon>Oceanospirillales</taxon>
        <taxon>Pleioneaceae</taxon>
        <taxon>Aliikangiella</taxon>
    </lineage>
</organism>
<name>A0A545UJQ7_9GAMM</name>
<accession>A0A545UJQ7</accession>
<protein>
    <submittedName>
        <fullName evidence="2">TerB family tellurite resistance protein</fullName>
    </submittedName>
</protein>
<evidence type="ECO:0000313" key="2">
    <source>
        <dbReference type="EMBL" id="TQV89697.1"/>
    </source>
</evidence>
<comment type="caution">
    <text evidence="2">The sequence shown here is derived from an EMBL/GenBank/DDBJ whole genome shotgun (WGS) entry which is preliminary data.</text>
</comment>
<reference evidence="2 3" key="1">
    <citation type="submission" date="2019-07" db="EMBL/GenBank/DDBJ databases">
        <title>Draft genome for Aliikangiella sp. M105.</title>
        <authorList>
            <person name="Wang G."/>
        </authorList>
    </citation>
    <scope>NUCLEOTIDE SEQUENCE [LARGE SCALE GENOMIC DNA]</scope>
    <source>
        <strain evidence="2 3">M105</strain>
    </source>
</reference>
<dbReference type="CDD" id="cd07313">
    <property type="entry name" value="terB_like_2"/>
    <property type="match status" value="1"/>
</dbReference>
<dbReference type="SUPFAM" id="SSF158682">
    <property type="entry name" value="TerB-like"/>
    <property type="match status" value="1"/>
</dbReference>
<dbReference type="Gene3D" id="1.10.3680.10">
    <property type="entry name" value="TerB-like"/>
    <property type="match status" value="1"/>
</dbReference>
<evidence type="ECO:0000313" key="3">
    <source>
        <dbReference type="Proteomes" id="UP000315439"/>
    </source>
</evidence>
<dbReference type="RefSeq" id="WP_142891761.1">
    <property type="nucleotide sequence ID" value="NZ_ML660160.1"/>
</dbReference>
<gene>
    <name evidence="2" type="ORF">FLL46_02105</name>
</gene>
<keyword evidence="3" id="KW-1185">Reference proteome</keyword>
<sequence length="150" mass="17682">MIRKIKLFFESYMVTEEPSEEERQRSLNMAVAAIFIEMVGIDNKIDVSEESKLKSLLKQQLKISEIELNQLVSLAQQELKESVDYYQFTSLINQNFDMPEKIQVIENLWKIAYADGKVDSYEEHYLRKICDLLFVPHSEFIKAKLRVVKE</sequence>
<feature type="domain" description="Co-chaperone DjlA N-terminal" evidence="1">
    <location>
        <begin position="29"/>
        <end position="144"/>
    </location>
</feature>
<proteinExistence type="predicted"/>
<dbReference type="EMBL" id="VIKS01000001">
    <property type="protein sequence ID" value="TQV89697.1"/>
    <property type="molecule type" value="Genomic_DNA"/>
</dbReference>
<dbReference type="InterPro" id="IPR029024">
    <property type="entry name" value="TerB-like"/>
</dbReference>
<dbReference type="Pfam" id="PF05099">
    <property type="entry name" value="TerB"/>
    <property type="match status" value="1"/>
</dbReference>
<dbReference type="OrthoDB" id="5294347at2"/>